<evidence type="ECO:0000256" key="1">
    <source>
        <dbReference type="SAM" id="MobiDB-lite"/>
    </source>
</evidence>
<reference evidence="2" key="1">
    <citation type="journal article" date="2020" name="mSystems">
        <title>Genome- and Community-Level Interaction Insights into Carbon Utilization and Element Cycling Functions of Hydrothermarchaeota in Hydrothermal Sediment.</title>
        <authorList>
            <person name="Zhou Z."/>
            <person name="Liu Y."/>
            <person name="Xu W."/>
            <person name="Pan J."/>
            <person name="Luo Z.H."/>
            <person name="Li M."/>
        </authorList>
    </citation>
    <scope>NUCLEOTIDE SEQUENCE [LARGE SCALE GENOMIC DNA]</scope>
    <source>
        <strain evidence="2">SpSt-381</strain>
    </source>
</reference>
<accession>A0A832MMZ7</accession>
<dbReference type="EMBL" id="DSQF01000018">
    <property type="protein sequence ID" value="HGZ43523.1"/>
    <property type="molecule type" value="Genomic_DNA"/>
</dbReference>
<sequence>MRIRLRPLRAPWAAALALALFLGGTNYCLLGAFAGPGSGIGCGMLSGAAAAAAEAPAAPACHAAPAAPAVPACHAAPAPDGADGAPAPAPASRGTLPCCIALAPALAPDGAALSAPDAVIAVLADAVAPVLEAPVARAHAHERPPETGPPARPSRTPLPARAPPSA</sequence>
<name>A0A832MMZ7_UNCEI</name>
<feature type="region of interest" description="Disordered" evidence="1">
    <location>
        <begin position="137"/>
        <end position="166"/>
    </location>
</feature>
<proteinExistence type="predicted"/>
<organism evidence="2">
    <name type="scientific">Eiseniibacteriota bacterium</name>
    <dbReference type="NCBI Taxonomy" id="2212470"/>
    <lineage>
        <taxon>Bacteria</taxon>
        <taxon>Candidatus Eiseniibacteriota</taxon>
    </lineage>
</organism>
<evidence type="ECO:0008006" key="3">
    <source>
        <dbReference type="Google" id="ProtNLM"/>
    </source>
</evidence>
<dbReference type="AlphaFoldDB" id="A0A832MMZ7"/>
<evidence type="ECO:0000313" key="2">
    <source>
        <dbReference type="EMBL" id="HGZ43523.1"/>
    </source>
</evidence>
<gene>
    <name evidence="2" type="ORF">ENR23_08875</name>
</gene>
<comment type="caution">
    <text evidence="2">The sequence shown here is derived from an EMBL/GenBank/DDBJ whole genome shotgun (WGS) entry which is preliminary data.</text>
</comment>
<protein>
    <recommendedName>
        <fullName evidence="3">DUF2946 domain-containing protein</fullName>
    </recommendedName>
</protein>